<organism evidence="1 2">
    <name type="scientific">Agaribacter marinus</name>
    <dbReference type="NCBI Taxonomy" id="1431249"/>
    <lineage>
        <taxon>Bacteria</taxon>
        <taxon>Pseudomonadati</taxon>
        <taxon>Pseudomonadota</taxon>
        <taxon>Gammaproteobacteria</taxon>
        <taxon>Alteromonadales</taxon>
        <taxon>Alteromonadaceae</taxon>
        <taxon>Agaribacter</taxon>
    </lineage>
</organism>
<gene>
    <name evidence="1" type="ORF">GCM10007852_01340</name>
</gene>
<comment type="caution">
    <text evidence="1">The sequence shown here is derived from an EMBL/GenBank/DDBJ whole genome shotgun (WGS) entry which is preliminary data.</text>
</comment>
<dbReference type="Proteomes" id="UP001156601">
    <property type="component" value="Unassembled WGS sequence"/>
</dbReference>
<reference evidence="1" key="1">
    <citation type="journal article" date="2014" name="Int. J. Syst. Evol. Microbiol.">
        <title>Complete genome sequence of Corynebacterium casei LMG S-19264T (=DSM 44701T), isolated from a smear-ripened cheese.</title>
        <authorList>
            <consortium name="US DOE Joint Genome Institute (JGI-PGF)"/>
            <person name="Walter F."/>
            <person name="Albersmeier A."/>
            <person name="Kalinowski J."/>
            <person name="Ruckert C."/>
        </authorList>
    </citation>
    <scope>NUCLEOTIDE SEQUENCE</scope>
    <source>
        <strain evidence="1">NBRC 110023</strain>
    </source>
</reference>
<dbReference type="RefSeq" id="WP_284215555.1">
    <property type="nucleotide sequence ID" value="NZ_BSOT01000002.1"/>
</dbReference>
<name>A0AA37WFP9_9ALTE</name>
<reference evidence="1" key="2">
    <citation type="submission" date="2023-01" db="EMBL/GenBank/DDBJ databases">
        <title>Draft genome sequence of Agaribacter marinus strain NBRC 110023.</title>
        <authorList>
            <person name="Sun Q."/>
            <person name="Mori K."/>
        </authorList>
    </citation>
    <scope>NUCLEOTIDE SEQUENCE</scope>
    <source>
        <strain evidence="1">NBRC 110023</strain>
    </source>
</reference>
<evidence type="ECO:0000313" key="1">
    <source>
        <dbReference type="EMBL" id="GLR69226.1"/>
    </source>
</evidence>
<protein>
    <submittedName>
        <fullName evidence="1">Uncharacterized protein</fullName>
    </submittedName>
</protein>
<dbReference type="EMBL" id="BSOT01000002">
    <property type="protein sequence ID" value="GLR69226.1"/>
    <property type="molecule type" value="Genomic_DNA"/>
</dbReference>
<keyword evidence="2" id="KW-1185">Reference proteome</keyword>
<accession>A0AA37WFP9</accession>
<sequence>MQQLTKTKCDIVKNAIVLTSRTPPDMDQVSQWSKELLHLLKLSYVDEEVSADLFVAAAKINMETGEEMIFLKVNYTIDDIWFELAKHDEKKFFKLFDHIESRLLVHQ</sequence>
<evidence type="ECO:0000313" key="2">
    <source>
        <dbReference type="Proteomes" id="UP001156601"/>
    </source>
</evidence>
<proteinExistence type="predicted"/>
<dbReference type="AlphaFoldDB" id="A0AA37WFP9"/>